<evidence type="ECO:0000256" key="4">
    <source>
        <dbReference type="ARBA" id="ARBA00023306"/>
    </source>
</evidence>
<sequence length="195" mass="21899">MLLTPNLKSIVESILFVAEAPVTLDRLCLLLEEFERVEVRDALDDLLEEYGREGRGVVLAEVAGGYQFRTPPGNADYLRRLTKTRPAKFSQSALETLAIIAYRQPVTRAEIEYLRGVDSGGVLKTILEKKLIKILGKKDIPGKPLIYGTTREFLELFGLKDLRGLPTLKEVRDLSETTPYEQQVELPLEQPGEEG</sequence>
<evidence type="ECO:0000256" key="2">
    <source>
        <dbReference type="ARBA" id="ARBA00022618"/>
    </source>
</evidence>
<evidence type="ECO:0000256" key="3">
    <source>
        <dbReference type="ARBA" id="ARBA00022829"/>
    </source>
</evidence>
<dbReference type="Gene3D" id="1.10.10.10">
    <property type="entry name" value="Winged helix-like DNA-binding domain superfamily/Winged helix DNA-binding domain"/>
    <property type="match status" value="2"/>
</dbReference>
<name>A0ABX7Q1I3_9BACT</name>
<reference evidence="5 6" key="1">
    <citation type="submission" date="2021-03" db="EMBL/GenBank/DDBJ databases">
        <title>Geobacter metallireducens gen. nov. sp. nov., a microorganism capable of coupling the complete oxidation of organic compounds to the reduction of iron and other metals.</title>
        <authorList>
            <person name="Li Y."/>
        </authorList>
    </citation>
    <scope>NUCLEOTIDE SEQUENCE [LARGE SCALE GENOMIC DNA]</scope>
    <source>
        <strain evidence="5 6">Jerry-YX</strain>
    </source>
</reference>
<dbReference type="Proteomes" id="UP000663651">
    <property type="component" value="Chromosome"/>
</dbReference>
<evidence type="ECO:0000313" key="5">
    <source>
        <dbReference type="EMBL" id="QSV45077.1"/>
    </source>
</evidence>
<protein>
    <submittedName>
        <fullName evidence="5">SMC-Scp complex subunit ScpB</fullName>
    </submittedName>
</protein>
<evidence type="ECO:0000256" key="1">
    <source>
        <dbReference type="ARBA" id="ARBA00022490"/>
    </source>
</evidence>
<evidence type="ECO:0000313" key="6">
    <source>
        <dbReference type="Proteomes" id="UP000663651"/>
    </source>
</evidence>
<dbReference type="Pfam" id="PF04079">
    <property type="entry name" value="SMC_ScpB"/>
    <property type="match status" value="1"/>
</dbReference>
<dbReference type="NCBIfam" id="TIGR00281">
    <property type="entry name" value="SMC-Scp complex subunit ScpB"/>
    <property type="match status" value="1"/>
</dbReference>
<keyword evidence="6" id="KW-1185">Reference proteome</keyword>
<proteinExistence type="predicted"/>
<keyword evidence="2" id="KW-0132">Cell division</keyword>
<dbReference type="InterPro" id="IPR036388">
    <property type="entry name" value="WH-like_DNA-bd_sf"/>
</dbReference>
<keyword evidence="4" id="KW-0131">Cell cycle</keyword>
<dbReference type="InterPro" id="IPR005234">
    <property type="entry name" value="ScpB_csome_segregation"/>
</dbReference>
<dbReference type="InterPro" id="IPR036390">
    <property type="entry name" value="WH_DNA-bd_sf"/>
</dbReference>
<dbReference type="PIRSF" id="PIRSF019345">
    <property type="entry name" value="ScpB"/>
    <property type="match status" value="1"/>
</dbReference>
<dbReference type="PANTHER" id="PTHR34298:SF2">
    <property type="entry name" value="SEGREGATION AND CONDENSATION PROTEIN B"/>
    <property type="match status" value="1"/>
</dbReference>
<keyword evidence="3" id="KW-0159">Chromosome partition</keyword>
<keyword evidence="1" id="KW-0963">Cytoplasm</keyword>
<dbReference type="PANTHER" id="PTHR34298">
    <property type="entry name" value="SEGREGATION AND CONDENSATION PROTEIN B"/>
    <property type="match status" value="1"/>
</dbReference>
<dbReference type="SUPFAM" id="SSF46785">
    <property type="entry name" value="Winged helix' DNA-binding domain"/>
    <property type="match status" value="2"/>
</dbReference>
<dbReference type="EMBL" id="CP071382">
    <property type="protein sequence ID" value="QSV45077.1"/>
    <property type="molecule type" value="Genomic_DNA"/>
</dbReference>
<gene>
    <name evidence="5" type="primary">scpB</name>
    <name evidence="5" type="ORF">JZM60_13095</name>
</gene>
<accession>A0ABX7Q1I3</accession>
<organism evidence="5 6">
    <name type="scientific">Geobacter benzoatilyticus</name>
    <dbReference type="NCBI Taxonomy" id="2815309"/>
    <lineage>
        <taxon>Bacteria</taxon>
        <taxon>Pseudomonadati</taxon>
        <taxon>Thermodesulfobacteriota</taxon>
        <taxon>Desulfuromonadia</taxon>
        <taxon>Geobacterales</taxon>
        <taxon>Geobacteraceae</taxon>
        <taxon>Geobacter</taxon>
    </lineage>
</organism>